<dbReference type="PANTHER" id="PTHR47074">
    <property type="entry name" value="BNAC02G40300D PROTEIN"/>
    <property type="match status" value="1"/>
</dbReference>
<feature type="region of interest" description="Disordered" evidence="1">
    <location>
        <begin position="1"/>
        <end position="22"/>
    </location>
</feature>
<comment type="caution">
    <text evidence="2">The sequence shown here is derived from an EMBL/GenBank/DDBJ whole genome shotgun (WGS) entry which is preliminary data.</text>
</comment>
<dbReference type="EMBL" id="JBJUIK010000002">
    <property type="protein sequence ID" value="KAL3534960.1"/>
    <property type="molecule type" value="Genomic_DNA"/>
</dbReference>
<evidence type="ECO:0000256" key="1">
    <source>
        <dbReference type="SAM" id="MobiDB-lite"/>
    </source>
</evidence>
<sequence>MQVQGVGRRMWPSNRVGGSSSGATGGVWSAFGRWEYHLRNSLIFEGKTKEPGHISSSTNQILNDFKQANLPCSRPNEIKQDRGQVRPPPSFLKVNFDSSMFRSSASYGVGVVARKNRGVCVAGMPQRIYRITNLEIAEMVAARKATEFGAKINIAGFILEGDAKRVITICLAEEHNLSTLERGWKICR</sequence>
<name>A0ABD3AV31_9GENT</name>
<evidence type="ECO:0000313" key="4">
    <source>
        <dbReference type="Proteomes" id="UP001630127"/>
    </source>
</evidence>
<reference evidence="2 4" key="1">
    <citation type="submission" date="2024-11" db="EMBL/GenBank/DDBJ databases">
        <title>A near-complete genome assembly of Cinchona calisaya.</title>
        <authorList>
            <person name="Lian D.C."/>
            <person name="Zhao X.W."/>
            <person name="Wei L."/>
        </authorList>
    </citation>
    <scope>NUCLEOTIDE SEQUENCE [LARGE SCALE GENOMIC DNA]</scope>
    <source>
        <tissue evidence="2">Nenye</tissue>
    </source>
</reference>
<dbReference type="PANTHER" id="PTHR47074:SF48">
    <property type="entry name" value="POLYNUCLEOTIDYL TRANSFERASE, RIBONUCLEASE H-LIKE SUPERFAMILY PROTEIN"/>
    <property type="match status" value="1"/>
</dbReference>
<organism evidence="2 4">
    <name type="scientific">Cinchona calisaya</name>
    <dbReference type="NCBI Taxonomy" id="153742"/>
    <lineage>
        <taxon>Eukaryota</taxon>
        <taxon>Viridiplantae</taxon>
        <taxon>Streptophyta</taxon>
        <taxon>Embryophyta</taxon>
        <taxon>Tracheophyta</taxon>
        <taxon>Spermatophyta</taxon>
        <taxon>Magnoliopsida</taxon>
        <taxon>eudicotyledons</taxon>
        <taxon>Gunneridae</taxon>
        <taxon>Pentapetalae</taxon>
        <taxon>asterids</taxon>
        <taxon>lamiids</taxon>
        <taxon>Gentianales</taxon>
        <taxon>Rubiaceae</taxon>
        <taxon>Cinchonoideae</taxon>
        <taxon>Cinchoneae</taxon>
        <taxon>Cinchona</taxon>
    </lineage>
</organism>
<dbReference type="EMBL" id="JBJUIK010000002">
    <property type="protein sequence ID" value="KAL3534951.1"/>
    <property type="molecule type" value="Genomic_DNA"/>
</dbReference>
<gene>
    <name evidence="2" type="ORF">ACH5RR_003412</name>
    <name evidence="3" type="ORF">ACH5RR_003421</name>
</gene>
<evidence type="ECO:0008006" key="5">
    <source>
        <dbReference type="Google" id="ProtNLM"/>
    </source>
</evidence>
<keyword evidence="4" id="KW-1185">Reference proteome</keyword>
<dbReference type="InterPro" id="IPR052929">
    <property type="entry name" value="RNase_H-like_EbsB-rel"/>
</dbReference>
<evidence type="ECO:0000313" key="2">
    <source>
        <dbReference type="EMBL" id="KAL3534951.1"/>
    </source>
</evidence>
<dbReference type="AlphaFoldDB" id="A0ABD3AV31"/>
<dbReference type="Proteomes" id="UP001630127">
    <property type="component" value="Unassembled WGS sequence"/>
</dbReference>
<protein>
    <recommendedName>
        <fullName evidence="5">RNase H type-1 domain-containing protein</fullName>
    </recommendedName>
</protein>
<proteinExistence type="predicted"/>
<accession>A0ABD3AV31</accession>
<evidence type="ECO:0000313" key="3">
    <source>
        <dbReference type="EMBL" id="KAL3534960.1"/>
    </source>
</evidence>